<dbReference type="SMART" id="SM00355">
    <property type="entry name" value="ZnF_C2H2"/>
    <property type="match status" value="5"/>
</dbReference>
<comment type="caution">
    <text evidence="6">The sequence shown here is derived from an EMBL/GenBank/DDBJ whole genome shotgun (WGS) entry which is preliminary data.</text>
</comment>
<evidence type="ECO:0000313" key="7">
    <source>
        <dbReference type="Proteomes" id="UP001165160"/>
    </source>
</evidence>
<dbReference type="GO" id="GO:0008270">
    <property type="term" value="F:zinc ion binding"/>
    <property type="evidence" value="ECO:0007669"/>
    <property type="project" value="UniProtKB-KW"/>
</dbReference>
<dbReference type="GO" id="GO:0005634">
    <property type="term" value="C:nucleus"/>
    <property type="evidence" value="ECO:0007669"/>
    <property type="project" value="TreeGrafter"/>
</dbReference>
<keyword evidence="4" id="KW-0862">Zinc</keyword>
<sequence>MAGLEFLAAIANATEEGLKIAPAEAESDDLGVDGAIVSPAGLLSSLSSAGAKMGEWNPPLHEEGGSCPVAWKDDEDVLAPGSARSSRKIRKEVVPGKPGSEWHVCDICDYKTQSLATIKTHIKNGCSRTQKPGIKMHFCDELNCTYKTKRAGDLKKHKKFVHSINVKLYPCPFPGCTYTAKQASNLTQHTQNVHSLNVQWHRCTFPHCTFKAKQTGDLRRHRQQIHDLDVKWHYCREVGCGYKAKLKHSLTQHIKRRHGVRK</sequence>
<dbReference type="Gene3D" id="3.30.160.60">
    <property type="entry name" value="Classic Zinc Finger"/>
    <property type="match status" value="3"/>
</dbReference>
<evidence type="ECO:0000256" key="3">
    <source>
        <dbReference type="ARBA" id="ARBA00022771"/>
    </source>
</evidence>
<evidence type="ECO:0000256" key="2">
    <source>
        <dbReference type="ARBA" id="ARBA00022737"/>
    </source>
</evidence>
<reference evidence="7" key="1">
    <citation type="journal article" date="2023" name="Commun. Biol.">
        <title>Genome analysis of Parmales, the sister group of diatoms, reveals the evolutionary specialization of diatoms from phago-mixotrophs to photoautotrophs.</title>
        <authorList>
            <person name="Ban H."/>
            <person name="Sato S."/>
            <person name="Yoshikawa S."/>
            <person name="Yamada K."/>
            <person name="Nakamura Y."/>
            <person name="Ichinomiya M."/>
            <person name="Sato N."/>
            <person name="Blanc-Mathieu R."/>
            <person name="Endo H."/>
            <person name="Kuwata A."/>
            <person name="Ogata H."/>
        </authorList>
    </citation>
    <scope>NUCLEOTIDE SEQUENCE [LARGE SCALE GENOMIC DNA]</scope>
    <source>
        <strain evidence="7">NIES 3699</strain>
    </source>
</reference>
<feature type="domain" description="C2H2-type" evidence="5">
    <location>
        <begin position="103"/>
        <end position="123"/>
    </location>
</feature>
<keyword evidence="3" id="KW-0863">Zinc-finger</keyword>
<evidence type="ECO:0000256" key="4">
    <source>
        <dbReference type="ARBA" id="ARBA00022833"/>
    </source>
</evidence>
<protein>
    <recommendedName>
        <fullName evidence="5">C2H2-type domain-containing protein</fullName>
    </recommendedName>
</protein>
<gene>
    <name evidence="6" type="ORF">TrVE_jg4221</name>
</gene>
<dbReference type="PANTHER" id="PTHR24403:SF67">
    <property type="entry name" value="FI01116P-RELATED"/>
    <property type="match status" value="1"/>
</dbReference>
<feature type="domain" description="C2H2-type" evidence="5">
    <location>
        <begin position="233"/>
        <end position="258"/>
    </location>
</feature>
<proteinExistence type="predicted"/>
<organism evidence="6 7">
    <name type="scientific">Triparma verrucosa</name>
    <dbReference type="NCBI Taxonomy" id="1606542"/>
    <lineage>
        <taxon>Eukaryota</taxon>
        <taxon>Sar</taxon>
        <taxon>Stramenopiles</taxon>
        <taxon>Ochrophyta</taxon>
        <taxon>Bolidophyceae</taxon>
        <taxon>Parmales</taxon>
        <taxon>Triparmaceae</taxon>
        <taxon>Triparma</taxon>
    </lineage>
</organism>
<accession>A0A9W6ZB67</accession>
<dbReference type="EMBL" id="BRXX01000589">
    <property type="protein sequence ID" value="GMH49041.1"/>
    <property type="molecule type" value="Genomic_DNA"/>
</dbReference>
<keyword evidence="2" id="KW-0677">Repeat</keyword>
<evidence type="ECO:0000256" key="1">
    <source>
        <dbReference type="ARBA" id="ARBA00022723"/>
    </source>
</evidence>
<dbReference type="InterPro" id="IPR013087">
    <property type="entry name" value="Znf_C2H2_type"/>
</dbReference>
<dbReference type="AlphaFoldDB" id="A0A9W6ZB67"/>
<dbReference type="PANTHER" id="PTHR24403">
    <property type="entry name" value="ZINC FINGER PROTEIN"/>
    <property type="match status" value="1"/>
</dbReference>
<dbReference type="InterPro" id="IPR050688">
    <property type="entry name" value="Zinc_finger/UBP_domain"/>
</dbReference>
<dbReference type="GO" id="GO:0045944">
    <property type="term" value="P:positive regulation of transcription by RNA polymerase II"/>
    <property type="evidence" value="ECO:0007669"/>
    <property type="project" value="TreeGrafter"/>
</dbReference>
<feature type="domain" description="C2H2-type" evidence="5">
    <location>
        <begin position="201"/>
        <end position="226"/>
    </location>
</feature>
<keyword evidence="7" id="KW-1185">Reference proteome</keyword>
<feature type="domain" description="C2H2-type" evidence="5">
    <location>
        <begin position="137"/>
        <end position="162"/>
    </location>
</feature>
<keyword evidence="1" id="KW-0479">Metal-binding</keyword>
<evidence type="ECO:0000313" key="6">
    <source>
        <dbReference type="EMBL" id="GMH49041.1"/>
    </source>
</evidence>
<feature type="domain" description="C2H2-type" evidence="5">
    <location>
        <begin position="169"/>
        <end position="194"/>
    </location>
</feature>
<dbReference type="Proteomes" id="UP001165160">
    <property type="component" value="Unassembled WGS sequence"/>
</dbReference>
<evidence type="ECO:0000259" key="5">
    <source>
        <dbReference type="SMART" id="SM00355"/>
    </source>
</evidence>
<name>A0A9W6ZB67_9STRA</name>